<evidence type="ECO:0000256" key="1">
    <source>
        <dbReference type="SAM" id="MobiDB-lite"/>
    </source>
</evidence>
<dbReference type="AlphaFoldDB" id="A0A0L6UX40"/>
<name>A0A0L6UX40_9BASI</name>
<evidence type="ECO:0000313" key="3">
    <source>
        <dbReference type="Proteomes" id="UP000037035"/>
    </source>
</evidence>
<gene>
    <name evidence="2" type="ORF">VP01_3351g1</name>
</gene>
<sequence>MHTNPLQTTSPTIKVEPPLTCVQCSTLLSQALTAPPSLVISQEQLPLLEDQATTATFSPPQKLDTGHHLTTETDPDSFGEAHIASIDVFNDSETFWDYQMTPDLSQTALAQYNDLDTYLDTLKADATKKKKKKKKT</sequence>
<dbReference type="VEuPathDB" id="FungiDB:VP01_3351g1"/>
<keyword evidence="3" id="KW-1185">Reference proteome</keyword>
<proteinExistence type="predicted"/>
<organism evidence="2 3">
    <name type="scientific">Puccinia sorghi</name>
    <dbReference type="NCBI Taxonomy" id="27349"/>
    <lineage>
        <taxon>Eukaryota</taxon>
        <taxon>Fungi</taxon>
        <taxon>Dikarya</taxon>
        <taxon>Basidiomycota</taxon>
        <taxon>Pucciniomycotina</taxon>
        <taxon>Pucciniomycetes</taxon>
        <taxon>Pucciniales</taxon>
        <taxon>Pucciniaceae</taxon>
        <taxon>Puccinia</taxon>
    </lineage>
</organism>
<feature type="region of interest" description="Disordered" evidence="1">
    <location>
        <begin position="51"/>
        <end position="77"/>
    </location>
</feature>
<evidence type="ECO:0000313" key="2">
    <source>
        <dbReference type="EMBL" id="KNZ53074.1"/>
    </source>
</evidence>
<protein>
    <submittedName>
        <fullName evidence="2">Uncharacterized protein</fullName>
    </submittedName>
</protein>
<dbReference type="EMBL" id="LAVV01008337">
    <property type="protein sequence ID" value="KNZ53074.1"/>
    <property type="molecule type" value="Genomic_DNA"/>
</dbReference>
<reference evidence="2 3" key="1">
    <citation type="submission" date="2015-08" db="EMBL/GenBank/DDBJ databases">
        <title>Next Generation Sequencing and Analysis of the Genome of Puccinia sorghi L Schw, the Causal Agent of Maize Common Rust.</title>
        <authorList>
            <person name="Rochi L."/>
            <person name="Burguener G."/>
            <person name="Darino M."/>
            <person name="Turjanski A."/>
            <person name="Kreff E."/>
            <person name="Dieguez M.J."/>
            <person name="Sacco F."/>
        </authorList>
    </citation>
    <scope>NUCLEOTIDE SEQUENCE [LARGE SCALE GENOMIC DNA]</scope>
    <source>
        <strain evidence="2 3">RO10H11247</strain>
    </source>
</reference>
<dbReference type="Proteomes" id="UP000037035">
    <property type="component" value="Unassembled WGS sequence"/>
</dbReference>
<comment type="caution">
    <text evidence="2">The sequence shown here is derived from an EMBL/GenBank/DDBJ whole genome shotgun (WGS) entry which is preliminary data.</text>
</comment>
<accession>A0A0L6UX40</accession>